<dbReference type="Gene3D" id="2.60.120.200">
    <property type="match status" value="1"/>
</dbReference>
<feature type="non-terminal residue" evidence="1">
    <location>
        <position position="338"/>
    </location>
</feature>
<dbReference type="AlphaFoldDB" id="A0A382Q1X5"/>
<dbReference type="EMBL" id="UINC01110711">
    <property type="protein sequence ID" value="SVC78402.1"/>
    <property type="molecule type" value="Genomic_DNA"/>
</dbReference>
<proteinExistence type="predicted"/>
<evidence type="ECO:0008006" key="2">
    <source>
        <dbReference type="Google" id="ProtNLM"/>
    </source>
</evidence>
<organism evidence="1">
    <name type="scientific">marine metagenome</name>
    <dbReference type="NCBI Taxonomy" id="408172"/>
    <lineage>
        <taxon>unclassified sequences</taxon>
        <taxon>metagenomes</taxon>
        <taxon>ecological metagenomes</taxon>
    </lineage>
</organism>
<accession>A0A382Q1X5</accession>
<dbReference type="Gene3D" id="2.60.120.260">
    <property type="entry name" value="Galactose-binding domain-like"/>
    <property type="match status" value="1"/>
</dbReference>
<protein>
    <recommendedName>
        <fullName evidence="2">LamG-like jellyroll fold domain-containing protein</fullName>
    </recommendedName>
</protein>
<dbReference type="InterPro" id="IPR013320">
    <property type="entry name" value="ConA-like_dom_sf"/>
</dbReference>
<sequence>SEKTIWKFDDRNLPPASNWSYNSFDDTNWKEGEGFFFNADGVPPVGQEGLLGYWKLDEISGAVAHNSVANGGDGRLSNNPIWLNDGERGRVLQFDGIDDFLVAGSATIPRMTTSNDFTWSFWAYSNEGRSNNVILGNRYSPNGVDFSPREFIKFTTSAFEFHRNGRGEDIDYSSIPLRRWIHHAVVKKGTQLTYYRQGRLSDTRLITQGLRNAQPFYFGGDRTVENWSGRLDDVAIWEKALPSSSISGLTDGSLTPDSAPVSDNGVIPGTQMGPNTATYYFRKKFNFLGNRQQTALVLRTLATDGIVVYLNGKEIHRENLPKGDLIHTSLALSHLDRS</sequence>
<reference evidence="1" key="1">
    <citation type="submission" date="2018-05" db="EMBL/GenBank/DDBJ databases">
        <authorList>
            <person name="Lanie J.A."/>
            <person name="Ng W.-L."/>
            <person name="Kazmierczak K.M."/>
            <person name="Andrzejewski T.M."/>
            <person name="Davidsen T.M."/>
            <person name="Wayne K.J."/>
            <person name="Tettelin H."/>
            <person name="Glass J.I."/>
            <person name="Rusch D."/>
            <person name="Podicherti R."/>
            <person name="Tsui H.-C.T."/>
            <person name="Winkler M.E."/>
        </authorList>
    </citation>
    <scope>NUCLEOTIDE SEQUENCE</scope>
</reference>
<dbReference type="SUPFAM" id="SSF49899">
    <property type="entry name" value="Concanavalin A-like lectins/glucanases"/>
    <property type="match status" value="1"/>
</dbReference>
<evidence type="ECO:0000313" key="1">
    <source>
        <dbReference type="EMBL" id="SVC78402.1"/>
    </source>
</evidence>
<name>A0A382Q1X5_9ZZZZ</name>
<feature type="non-terminal residue" evidence="1">
    <location>
        <position position="1"/>
    </location>
</feature>
<gene>
    <name evidence="1" type="ORF">METZ01_LOCUS331256</name>
</gene>
<dbReference type="Pfam" id="PF13385">
    <property type="entry name" value="Laminin_G_3"/>
    <property type="match status" value="1"/>
</dbReference>